<keyword evidence="3" id="KW-1185">Reference proteome</keyword>
<feature type="region of interest" description="Disordered" evidence="1">
    <location>
        <begin position="1"/>
        <end position="150"/>
    </location>
</feature>
<dbReference type="AlphaFoldDB" id="A0AA40F2P6"/>
<feature type="compositionally biased region" description="Polar residues" evidence="1">
    <location>
        <begin position="45"/>
        <end position="55"/>
    </location>
</feature>
<gene>
    <name evidence="2" type="ORF">B0T18DRAFT_487853</name>
</gene>
<name>A0AA40F2P6_9PEZI</name>
<comment type="caution">
    <text evidence="2">The sequence shown here is derived from an EMBL/GenBank/DDBJ whole genome shotgun (WGS) entry which is preliminary data.</text>
</comment>
<evidence type="ECO:0000256" key="1">
    <source>
        <dbReference type="SAM" id="MobiDB-lite"/>
    </source>
</evidence>
<reference evidence="2" key="1">
    <citation type="submission" date="2023-06" db="EMBL/GenBank/DDBJ databases">
        <title>Genome-scale phylogeny and comparative genomics of the fungal order Sordariales.</title>
        <authorList>
            <consortium name="Lawrence Berkeley National Laboratory"/>
            <person name="Hensen N."/>
            <person name="Bonometti L."/>
            <person name="Westerberg I."/>
            <person name="Brannstrom I.O."/>
            <person name="Guillou S."/>
            <person name="Cros-Aarteil S."/>
            <person name="Calhoun S."/>
            <person name="Haridas S."/>
            <person name="Kuo A."/>
            <person name="Mondo S."/>
            <person name="Pangilinan J."/>
            <person name="Riley R."/>
            <person name="LaButti K."/>
            <person name="Andreopoulos B."/>
            <person name="Lipzen A."/>
            <person name="Chen C."/>
            <person name="Yanf M."/>
            <person name="Daum C."/>
            <person name="Ng V."/>
            <person name="Clum A."/>
            <person name="Steindorff A."/>
            <person name="Ohm R."/>
            <person name="Martin F."/>
            <person name="Silar P."/>
            <person name="Natvig D."/>
            <person name="Lalanne C."/>
            <person name="Gautier V."/>
            <person name="Ament-velasquez S.L."/>
            <person name="Kruys A."/>
            <person name="Hutchinson M.I."/>
            <person name="Powell A.J."/>
            <person name="Barry K."/>
            <person name="Miller A.N."/>
            <person name="Grigoriev I.V."/>
            <person name="Debuchy R."/>
            <person name="Gladieux P."/>
            <person name="Thoren M.H."/>
            <person name="Johannesson H."/>
        </authorList>
    </citation>
    <scope>NUCLEOTIDE SEQUENCE</scope>
    <source>
        <strain evidence="2">SMH3187-1</strain>
    </source>
</reference>
<evidence type="ECO:0000313" key="3">
    <source>
        <dbReference type="Proteomes" id="UP001172155"/>
    </source>
</evidence>
<evidence type="ECO:0000313" key="2">
    <source>
        <dbReference type="EMBL" id="KAK0750117.1"/>
    </source>
</evidence>
<protein>
    <submittedName>
        <fullName evidence="2">Uncharacterized protein</fullName>
    </submittedName>
</protein>
<dbReference type="EMBL" id="JAUKUD010000003">
    <property type="protein sequence ID" value="KAK0750117.1"/>
    <property type="molecule type" value="Genomic_DNA"/>
</dbReference>
<organism evidence="2 3">
    <name type="scientific">Schizothecium vesticola</name>
    <dbReference type="NCBI Taxonomy" id="314040"/>
    <lineage>
        <taxon>Eukaryota</taxon>
        <taxon>Fungi</taxon>
        <taxon>Dikarya</taxon>
        <taxon>Ascomycota</taxon>
        <taxon>Pezizomycotina</taxon>
        <taxon>Sordariomycetes</taxon>
        <taxon>Sordariomycetidae</taxon>
        <taxon>Sordariales</taxon>
        <taxon>Schizotheciaceae</taxon>
        <taxon>Schizothecium</taxon>
    </lineage>
</organism>
<dbReference type="Proteomes" id="UP001172155">
    <property type="component" value="Unassembled WGS sequence"/>
</dbReference>
<proteinExistence type="predicted"/>
<accession>A0AA40F2P6</accession>
<feature type="compositionally biased region" description="Low complexity" evidence="1">
    <location>
        <begin position="120"/>
        <end position="137"/>
    </location>
</feature>
<sequence>MGPYRRPGTDRGAPGDEDEWNYHPQNRPYFPPPPPFQDGSPGPSSHAQSSNHSTLPPSGPPDGAPSASPDRLPSIDEALRQQDAWFENLPPARVSPASPPSGNLQGDRGPLPLPRPLPIPNLSSSSSHQSPHGSLPHFRTSFPNGDPFLPSTSEIQARTSGRPSRRLPEVPRAVMVRVLDWEMPLAQLPAPPSQHSYYIPEWFLRVNVRARLTAERFVVTLKLPDQLWGREYDFRPFPEDHWQGLEGYGSVHKEMELQIWGSAGPDALPADEAWLRRAMALVVGRDGIRGLEELAEKTWMWVE</sequence>